<evidence type="ECO:0000256" key="3">
    <source>
        <dbReference type="ARBA" id="ARBA00022692"/>
    </source>
</evidence>
<dbReference type="EMBL" id="HBEL01000473">
    <property type="protein sequence ID" value="CAD8404101.1"/>
    <property type="molecule type" value="Transcribed_RNA"/>
</dbReference>
<evidence type="ECO:0000256" key="7">
    <source>
        <dbReference type="ARBA" id="ARBA00022989"/>
    </source>
</evidence>
<organism evidence="13">
    <name type="scientific">Proboscia inermis</name>
    <dbReference type="NCBI Taxonomy" id="420281"/>
    <lineage>
        <taxon>Eukaryota</taxon>
        <taxon>Sar</taxon>
        <taxon>Stramenopiles</taxon>
        <taxon>Ochrophyta</taxon>
        <taxon>Bacillariophyta</taxon>
        <taxon>Coscinodiscophyceae</taxon>
        <taxon>Rhizosoleniophycidae</taxon>
        <taxon>Rhizosoleniales</taxon>
        <taxon>Rhizosoleniaceae</taxon>
        <taxon>Proboscia</taxon>
    </lineage>
</organism>
<name>A0A7S0G9Y2_9STRA</name>
<evidence type="ECO:0008006" key="14">
    <source>
        <dbReference type="Google" id="ProtNLM"/>
    </source>
</evidence>
<keyword evidence="9" id="KW-0325">Glycoprotein</keyword>
<evidence type="ECO:0000259" key="11">
    <source>
        <dbReference type="Pfam" id="PF02225"/>
    </source>
</evidence>
<dbReference type="InterPro" id="IPR003137">
    <property type="entry name" value="PA_domain"/>
</dbReference>
<evidence type="ECO:0000256" key="1">
    <source>
        <dbReference type="ARBA" id="ARBA00004479"/>
    </source>
</evidence>
<dbReference type="PANTHER" id="PTHR22702">
    <property type="entry name" value="PROTEASE-ASSOCIATED DOMAIN-CONTAINING PROTEIN"/>
    <property type="match status" value="1"/>
</dbReference>
<keyword evidence="2" id="KW-0245">EGF-like domain</keyword>
<evidence type="ECO:0000256" key="2">
    <source>
        <dbReference type="ARBA" id="ARBA00022536"/>
    </source>
</evidence>
<feature type="domain" description="PA" evidence="11">
    <location>
        <begin position="121"/>
        <end position="197"/>
    </location>
</feature>
<evidence type="ECO:0000256" key="9">
    <source>
        <dbReference type="ARBA" id="ARBA00023180"/>
    </source>
</evidence>
<dbReference type="Pfam" id="PF02225">
    <property type="entry name" value="PA"/>
    <property type="match status" value="1"/>
</dbReference>
<dbReference type="GO" id="GO:0016020">
    <property type="term" value="C:membrane"/>
    <property type="evidence" value="ECO:0007669"/>
    <property type="project" value="UniProtKB-SubCell"/>
</dbReference>
<keyword evidence="4" id="KW-0732">Signal</keyword>
<dbReference type="SUPFAM" id="SSF52025">
    <property type="entry name" value="PA domain"/>
    <property type="match status" value="1"/>
</dbReference>
<dbReference type="InterPro" id="IPR056858">
    <property type="entry name" value="VSR_TRX"/>
</dbReference>
<evidence type="ECO:0000256" key="10">
    <source>
        <dbReference type="ARBA" id="ARBA00037847"/>
    </source>
</evidence>
<sequence length="341" mass="37214">MNLSCFTTGTAIRGCVTIAVTAILSLTLGKNHVYVEGQAAELNNNHVSSKLQIHIPQKLFKPDGYDHREALFGIPPYGGSIAQSMYYADSDLCDTKVDTSKGYPIRPVTNGVMEPWPTPFVLMVDRGVCSFVQKARNAQKSGAAGVIIADNTCLCAFGDSCQSEPGIACEPREPIMADDGSGLDVSIPSFLVFKQDADVMKATLTANRPIQIEMKWSLPAPDERVEYQLWTTPTDFVSRDFLSSFRDAAVALGKRAYFTPHMYLYDGVKSGCDVNGEDMCYNLCTNAGRYCATDPDNNLDKGISGGDVVAESLRRICVWNVYGAENGIGREVSLSKIRQIK</sequence>
<feature type="domain" description="Vacuolar sorting receptor thioredoxin-like" evidence="12">
    <location>
        <begin position="225"/>
        <end position="325"/>
    </location>
</feature>
<keyword evidence="7" id="KW-1133">Transmembrane helix</keyword>
<dbReference type="GO" id="GO:0012505">
    <property type="term" value="C:endomembrane system"/>
    <property type="evidence" value="ECO:0007669"/>
    <property type="project" value="UniProtKB-SubCell"/>
</dbReference>
<keyword evidence="3" id="KW-0812">Transmembrane</keyword>
<evidence type="ECO:0000256" key="8">
    <source>
        <dbReference type="ARBA" id="ARBA00023136"/>
    </source>
</evidence>
<comment type="subcellular location">
    <subcellularLocation>
        <location evidence="10">Endomembrane system</location>
        <topology evidence="10">Single-pass membrane protein</topology>
    </subcellularLocation>
    <subcellularLocation>
        <location evidence="1">Membrane</location>
        <topology evidence="1">Single-pass type I membrane protein</topology>
    </subcellularLocation>
</comment>
<keyword evidence="5" id="KW-0677">Repeat</keyword>
<evidence type="ECO:0000313" key="13">
    <source>
        <dbReference type="EMBL" id="CAD8404101.1"/>
    </source>
</evidence>
<dbReference type="PANTHER" id="PTHR22702:SF1">
    <property type="entry name" value="PROTEASE-ASSOCIATED DOMAIN-CONTAINING PROTEIN 1"/>
    <property type="match status" value="1"/>
</dbReference>
<dbReference type="AlphaFoldDB" id="A0A7S0G9Y2"/>
<keyword evidence="8" id="KW-0472">Membrane</keyword>
<evidence type="ECO:0000256" key="6">
    <source>
        <dbReference type="ARBA" id="ARBA00022837"/>
    </source>
</evidence>
<protein>
    <recommendedName>
        <fullName evidence="14">PA domain-containing protein</fullName>
    </recommendedName>
</protein>
<keyword evidence="6" id="KW-0106">Calcium</keyword>
<evidence type="ECO:0000259" key="12">
    <source>
        <dbReference type="Pfam" id="PF25011"/>
    </source>
</evidence>
<gene>
    <name evidence="13" type="ORF">PINE0816_LOCUS201</name>
</gene>
<evidence type="ECO:0000256" key="5">
    <source>
        <dbReference type="ARBA" id="ARBA00022737"/>
    </source>
</evidence>
<dbReference type="Gene3D" id="3.50.30.30">
    <property type="match status" value="1"/>
</dbReference>
<reference evidence="13" key="1">
    <citation type="submission" date="2021-01" db="EMBL/GenBank/DDBJ databases">
        <authorList>
            <person name="Corre E."/>
            <person name="Pelletier E."/>
            <person name="Niang G."/>
            <person name="Scheremetjew M."/>
            <person name="Finn R."/>
            <person name="Kale V."/>
            <person name="Holt S."/>
            <person name="Cochrane G."/>
            <person name="Meng A."/>
            <person name="Brown T."/>
            <person name="Cohen L."/>
        </authorList>
    </citation>
    <scope>NUCLEOTIDE SEQUENCE</scope>
    <source>
        <strain evidence="13">CCAP1064/1</strain>
    </source>
</reference>
<dbReference type="Pfam" id="PF25011">
    <property type="entry name" value="VSR_TRX"/>
    <property type="match status" value="1"/>
</dbReference>
<evidence type="ECO:0000256" key="4">
    <source>
        <dbReference type="ARBA" id="ARBA00022729"/>
    </source>
</evidence>
<accession>A0A7S0G9Y2</accession>
<dbReference type="InterPro" id="IPR046450">
    <property type="entry name" value="PA_dom_sf"/>
</dbReference>
<proteinExistence type="predicted"/>